<evidence type="ECO:0000256" key="4">
    <source>
        <dbReference type="PIRSR" id="PIRSR606118-50"/>
    </source>
</evidence>
<dbReference type="PANTHER" id="PTHR30461">
    <property type="entry name" value="DNA-INVERTASE FROM LAMBDOID PROPHAGE"/>
    <property type="match status" value="1"/>
</dbReference>
<keyword evidence="3" id="KW-0233">DNA recombination</keyword>
<dbReference type="PROSITE" id="PS00397">
    <property type="entry name" value="RECOMBINASES_1"/>
    <property type="match status" value="1"/>
</dbReference>
<dbReference type="GO" id="GO:0003677">
    <property type="term" value="F:DNA binding"/>
    <property type="evidence" value="ECO:0007669"/>
    <property type="project" value="UniProtKB-KW"/>
</dbReference>
<name>A0A0S2SMK6_9GAMM</name>
<organism evidence="8 9">
    <name type="scientific">Aeromonas schubertii</name>
    <dbReference type="NCBI Taxonomy" id="652"/>
    <lineage>
        <taxon>Bacteria</taxon>
        <taxon>Pseudomonadati</taxon>
        <taxon>Pseudomonadota</taxon>
        <taxon>Gammaproteobacteria</taxon>
        <taxon>Aeromonadales</taxon>
        <taxon>Aeromonadaceae</taxon>
        <taxon>Aeromonas</taxon>
    </lineage>
</organism>
<keyword evidence="1" id="KW-0229">DNA integration</keyword>
<accession>A0A0S2SMK6</accession>
<dbReference type="PATRIC" id="fig|652.5.peg.8"/>
<protein>
    <submittedName>
        <fullName evidence="8">Resolvase</fullName>
    </submittedName>
</protein>
<evidence type="ECO:0000256" key="1">
    <source>
        <dbReference type="ARBA" id="ARBA00022908"/>
    </source>
</evidence>
<reference evidence="8 9" key="2">
    <citation type="journal article" date="2016" name="Genome Announc.">
        <title>Complete Genome Sequence of the Highly Virulent Aeromonas schubertii Strain WL1483, Isolated from Diseased Snakehead Fish (Channa argus) in China.</title>
        <authorList>
            <person name="Liu L."/>
            <person name="Li N."/>
            <person name="Zhang D."/>
            <person name="Fu X."/>
            <person name="Shi C."/>
            <person name="Lin Q."/>
            <person name="Hao G."/>
        </authorList>
    </citation>
    <scope>NUCLEOTIDE SEQUENCE [LARGE SCALE GENOMIC DNA]</scope>
    <source>
        <strain evidence="8 9">WL1483</strain>
    </source>
</reference>
<dbReference type="InterPro" id="IPR036162">
    <property type="entry name" value="Resolvase-like_N_sf"/>
</dbReference>
<dbReference type="Pfam" id="PF13384">
    <property type="entry name" value="HTH_23"/>
    <property type="match status" value="1"/>
</dbReference>
<dbReference type="AlphaFoldDB" id="A0A0S2SMK6"/>
<evidence type="ECO:0000313" key="8">
    <source>
        <dbReference type="EMBL" id="ALP42971.1"/>
    </source>
</evidence>
<dbReference type="CDD" id="cd03767">
    <property type="entry name" value="SR_Res_par"/>
    <property type="match status" value="1"/>
</dbReference>
<feature type="domain" description="Resolvase/invertase-type recombinase catalytic" evidence="7">
    <location>
        <begin position="6"/>
        <end position="161"/>
    </location>
</feature>
<dbReference type="InterPro" id="IPR050639">
    <property type="entry name" value="SSR_resolvase"/>
</dbReference>
<proteinExistence type="predicted"/>
<dbReference type="SMART" id="SM00857">
    <property type="entry name" value="Resolvase"/>
    <property type="match status" value="1"/>
</dbReference>
<evidence type="ECO:0000256" key="5">
    <source>
        <dbReference type="PROSITE-ProRule" id="PRU10137"/>
    </source>
</evidence>
<dbReference type="PROSITE" id="PS51736">
    <property type="entry name" value="RECOMBINASES_3"/>
    <property type="match status" value="1"/>
</dbReference>
<reference evidence="9" key="1">
    <citation type="submission" date="2015-10" db="EMBL/GenBank/DDBJ databases">
        <title>Complete Genome Sequence of Aeromonas schubertii strain WL1483.</title>
        <authorList>
            <person name="Liu L."/>
        </authorList>
    </citation>
    <scope>NUCLEOTIDE SEQUENCE [LARGE SCALE GENOMIC DNA]</scope>
    <source>
        <strain evidence="9">WL1483</strain>
    </source>
</reference>
<evidence type="ECO:0000313" key="9">
    <source>
        <dbReference type="Proteomes" id="UP000058114"/>
    </source>
</evidence>
<dbReference type="Proteomes" id="UP000058114">
    <property type="component" value="Chromosome"/>
</dbReference>
<feature type="compositionally biased region" description="Basic and acidic residues" evidence="6">
    <location>
        <begin position="156"/>
        <end position="172"/>
    </location>
</feature>
<evidence type="ECO:0000256" key="2">
    <source>
        <dbReference type="ARBA" id="ARBA00023125"/>
    </source>
</evidence>
<evidence type="ECO:0000259" key="7">
    <source>
        <dbReference type="PROSITE" id="PS51736"/>
    </source>
</evidence>
<dbReference type="FunFam" id="3.40.50.1390:FF:000010">
    <property type="entry name" value="Recombinase resolvase family"/>
    <property type="match status" value="1"/>
</dbReference>
<keyword evidence="2" id="KW-0238">DNA-binding</keyword>
<feature type="active site" description="O-(5'-phospho-DNA)-serine intermediate" evidence="4 5">
    <location>
        <position position="14"/>
    </location>
</feature>
<dbReference type="EMBL" id="CP013067">
    <property type="protein sequence ID" value="ALP42971.1"/>
    <property type="molecule type" value="Genomic_DNA"/>
</dbReference>
<dbReference type="InterPro" id="IPR006119">
    <property type="entry name" value="Resolv_N"/>
</dbReference>
<feature type="region of interest" description="Disordered" evidence="6">
    <location>
        <begin position="147"/>
        <end position="173"/>
    </location>
</feature>
<dbReference type="InterPro" id="IPR006118">
    <property type="entry name" value="Recombinase_CS"/>
</dbReference>
<evidence type="ECO:0000256" key="6">
    <source>
        <dbReference type="SAM" id="MobiDB-lite"/>
    </source>
</evidence>
<evidence type="ECO:0000256" key="3">
    <source>
        <dbReference type="ARBA" id="ARBA00023172"/>
    </source>
</evidence>
<dbReference type="GO" id="GO:0000150">
    <property type="term" value="F:DNA strand exchange activity"/>
    <property type="evidence" value="ECO:0007669"/>
    <property type="project" value="InterPro"/>
</dbReference>
<gene>
    <name evidence="8" type="ORF">WL1483_3552</name>
</gene>
<dbReference type="KEGG" id="asr:WL1483_3552"/>
<sequence length="211" mass="24022">MEVSMFIRAYLRASTVEQDAERARELLIGFAAEHGHQIASFYVENESGATLDRPELMRLIRDAADRDIVLVEQIDRLARLNQTDWQTLKQLLAQKQLSIVSPELPTSWVALQGDSRSEFTSAILQAVNGMLLDMLAAVARKDYEDRRRRQQQGIAKARDEGKYRGRQKDEKKRQHIAQLLSTGHSYSVIQEMLGCSRHLISCVAKEVRSAK</sequence>
<dbReference type="Pfam" id="PF00239">
    <property type="entry name" value="Resolvase"/>
    <property type="match status" value="1"/>
</dbReference>
<dbReference type="GO" id="GO:0015074">
    <property type="term" value="P:DNA integration"/>
    <property type="evidence" value="ECO:0007669"/>
    <property type="project" value="UniProtKB-KW"/>
</dbReference>
<dbReference type="SUPFAM" id="SSF53041">
    <property type="entry name" value="Resolvase-like"/>
    <property type="match status" value="1"/>
</dbReference>
<dbReference type="PANTHER" id="PTHR30461:SF25">
    <property type="entry name" value="RESOLVASE-RELATED"/>
    <property type="match status" value="1"/>
</dbReference>
<dbReference type="Gene3D" id="3.40.50.1390">
    <property type="entry name" value="Resolvase, N-terminal catalytic domain"/>
    <property type="match status" value="1"/>
</dbReference>